<organism evidence="2 3">
    <name type="scientific">Enterococcus casseliflavus</name>
    <name type="common">Enterococcus flavescens</name>
    <dbReference type="NCBI Taxonomy" id="37734"/>
    <lineage>
        <taxon>Bacteria</taxon>
        <taxon>Bacillati</taxon>
        <taxon>Bacillota</taxon>
        <taxon>Bacilli</taxon>
        <taxon>Lactobacillales</taxon>
        <taxon>Enterococcaceae</taxon>
        <taxon>Enterococcus</taxon>
    </lineage>
</organism>
<dbReference type="InterPro" id="IPR011008">
    <property type="entry name" value="Dimeric_a/b-barrel"/>
</dbReference>
<name>A0A415EUL5_ENTCA</name>
<dbReference type="Pfam" id="PF03992">
    <property type="entry name" value="ABM"/>
    <property type="match status" value="1"/>
</dbReference>
<dbReference type="InterPro" id="IPR007138">
    <property type="entry name" value="ABM_dom"/>
</dbReference>
<gene>
    <name evidence="2" type="ORF">DW084_05645</name>
</gene>
<dbReference type="SUPFAM" id="SSF54909">
    <property type="entry name" value="Dimeric alpha+beta barrel"/>
    <property type="match status" value="1"/>
</dbReference>
<proteinExistence type="predicted"/>
<evidence type="ECO:0000313" key="2">
    <source>
        <dbReference type="EMBL" id="RHK06991.1"/>
    </source>
</evidence>
<evidence type="ECO:0000313" key="3">
    <source>
        <dbReference type="Proteomes" id="UP000286288"/>
    </source>
</evidence>
<protein>
    <submittedName>
        <fullName evidence="2">Antibiotic biosynthesis monooxygenase</fullName>
    </submittedName>
</protein>
<reference evidence="2 3" key="1">
    <citation type="submission" date="2018-08" db="EMBL/GenBank/DDBJ databases">
        <title>A genome reference for cultivated species of the human gut microbiota.</title>
        <authorList>
            <person name="Zou Y."/>
            <person name="Xue W."/>
            <person name="Luo G."/>
        </authorList>
    </citation>
    <scope>NUCLEOTIDE SEQUENCE [LARGE SCALE GENOMIC DNA]</scope>
    <source>
        <strain evidence="2 3">AF48-16</strain>
    </source>
</reference>
<evidence type="ECO:0000259" key="1">
    <source>
        <dbReference type="PROSITE" id="PS51725"/>
    </source>
</evidence>
<dbReference type="GO" id="GO:0004497">
    <property type="term" value="F:monooxygenase activity"/>
    <property type="evidence" value="ECO:0007669"/>
    <property type="project" value="UniProtKB-KW"/>
</dbReference>
<sequence length="111" mass="12794">MYIRTVAFEVIPEGKDIFLAKMKKDTTSMKTFAGCQSAEAWFSESKDHLVFQLVSKWTEKKAFQAWLKRPEHLQKHREAYRAEKEGTAKPSLVLSKTGQEFVLIDEEPTPS</sequence>
<accession>A0A415EUL5</accession>
<dbReference type="Gene3D" id="3.30.70.100">
    <property type="match status" value="1"/>
</dbReference>
<dbReference type="Proteomes" id="UP000286288">
    <property type="component" value="Unassembled WGS sequence"/>
</dbReference>
<dbReference type="AlphaFoldDB" id="A0A415EUL5"/>
<dbReference type="PROSITE" id="PS51725">
    <property type="entry name" value="ABM"/>
    <property type="match status" value="1"/>
</dbReference>
<comment type="caution">
    <text evidence="2">The sequence shown here is derived from an EMBL/GenBank/DDBJ whole genome shotgun (WGS) entry which is preliminary data.</text>
</comment>
<keyword evidence="2" id="KW-0560">Oxidoreductase</keyword>
<keyword evidence="2" id="KW-0503">Monooxygenase</keyword>
<dbReference type="EMBL" id="QRMZ01000006">
    <property type="protein sequence ID" value="RHK06991.1"/>
    <property type="molecule type" value="Genomic_DNA"/>
</dbReference>
<feature type="domain" description="ABM" evidence="1">
    <location>
        <begin position="2"/>
        <end position="92"/>
    </location>
</feature>